<accession>A0A1D1V1P3</accession>
<evidence type="ECO:0000256" key="2">
    <source>
        <dbReference type="SAM" id="MobiDB-lite"/>
    </source>
</evidence>
<keyword evidence="4" id="KW-1185">Reference proteome</keyword>
<organism evidence="3 4">
    <name type="scientific">Ramazzottius varieornatus</name>
    <name type="common">Water bear</name>
    <name type="synonym">Tardigrade</name>
    <dbReference type="NCBI Taxonomy" id="947166"/>
    <lineage>
        <taxon>Eukaryota</taxon>
        <taxon>Metazoa</taxon>
        <taxon>Ecdysozoa</taxon>
        <taxon>Tardigrada</taxon>
        <taxon>Eutardigrada</taxon>
        <taxon>Parachela</taxon>
        <taxon>Hypsibioidea</taxon>
        <taxon>Ramazzottiidae</taxon>
        <taxon>Ramazzottius</taxon>
    </lineage>
</organism>
<feature type="coiled-coil region" evidence="1">
    <location>
        <begin position="190"/>
        <end position="238"/>
    </location>
</feature>
<name>A0A1D1V1P3_RAMVA</name>
<feature type="region of interest" description="Disordered" evidence="2">
    <location>
        <begin position="272"/>
        <end position="296"/>
    </location>
</feature>
<evidence type="ECO:0000313" key="4">
    <source>
        <dbReference type="Proteomes" id="UP000186922"/>
    </source>
</evidence>
<comment type="caution">
    <text evidence="3">The sequence shown here is derived from an EMBL/GenBank/DDBJ whole genome shotgun (WGS) entry which is preliminary data.</text>
</comment>
<dbReference type="Proteomes" id="UP000186922">
    <property type="component" value="Unassembled WGS sequence"/>
</dbReference>
<evidence type="ECO:0000256" key="1">
    <source>
        <dbReference type="SAM" id="Coils"/>
    </source>
</evidence>
<evidence type="ECO:0000313" key="3">
    <source>
        <dbReference type="EMBL" id="GAU95671.1"/>
    </source>
</evidence>
<dbReference type="EMBL" id="BDGG01000003">
    <property type="protein sequence ID" value="GAU95671.1"/>
    <property type="molecule type" value="Genomic_DNA"/>
</dbReference>
<feature type="compositionally biased region" description="Polar residues" evidence="2">
    <location>
        <begin position="281"/>
        <end position="296"/>
    </location>
</feature>
<gene>
    <name evidence="3" type="primary">RvY_07254-1</name>
    <name evidence="3" type="synonym">RvY_07254.1</name>
    <name evidence="3" type="ORF">RvY_07254</name>
</gene>
<sequence length="296" mass="34191">MRADDRRLYGLEQANGPAETYEQLSRAVRQAALPPVPDPSEDKIYDSPGNVHECMRQYLKDHKMDASAQHLAQEWWLHHHERCNTGVEHDIKPFEATTQYLNLAENQALLLKEYKAAKAAEKYIPRNLCLHPEIGLVDLFVLALRKKAKDVSRYQMDLRFMIINFKQLAAKNAKLQEALLQAGKVSPEDYEVVEQERQHIEERFKGARQLNRNLHRQLKKQRTKTEKLEAKLEDAGQLAVKMIPARKQQPNDSTFPEYQGVHPLAFMTRKKPAQLARPNGMSIQQKTQAHSRSITE</sequence>
<proteinExistence type="predicted"/>
<protein>
    <submittedName>
        <fullName evidence="3">Uncharacterized protein</fullName>
    </submittedName>
</protein>
<keyword evidence="1" id="KW-0175">Coiled coil</keyword>
<reference evidence="3 4" key="1">
    <citation type="journal article" date="2016" name="Nat. Commun.">
        <title>Extremotolerant tardigrade genome and improved radiotolerance of human cultured cells by tardigrade-unique protein.</title>
        <authorList>
            <person name="Hashimoto T."/>
            <person name="Horikawa D.D."/>
            <person name="Saito Y."/>
            <person name="Kuwahara H."/>
            <person name="Kozuka-Hata H."/>
            <person name="Shin-I T."/>
            <person name="Minakuchi Y."/>
            <person name="Ohishi K."/>
            <person name="Motoyama A."/>
            <person name="Aizu T."/>
            <person name="Enomoto A."/>
            <person name="Kondo K."/>
            <person name="Tanaka S."/>
            <person name="Hara Y."/>
            <person name="Koshikawa S."/>
            <person name="Sagara H."/>
            <person name="Miura T."/>
            <person name="Yokobori S."/>
            <person name="Miyagawa K."/>
            <person name="Suzuki Y."/>
            <person name="Kubo T."/>
            <person name="Oyama M."/>
            <person name="Kohara Y."/>
            <person name="Fujiyama A."/>
            <person name="Arakawa K."/>
            <person name="Katayama T."/>
            <person name="Toyoda A."/>
            <person name="Kunieda T."/>
        </authorList>
    </citation>
    <scope>NUCLEOTIDE SEQUENCE [LARGE SCALE GENOMIC DNA]</scope>
    <source>
        <strain evidence="3 4">YOKOZUNA-1</strain>
    </source>
</reference>
<dbReference type="AlphaFoldDB" id="A0A1D1V1P3"/>